<evidence type="ECO:0000313" key="10">
    <source>
        <dbReference type="EMBL" id="GGI02187.1"/>
    </source>
</evidence>
<proteinExistence type="inferred from homology"/>
<evidence type="ECO:0000313" key="11">
    <source>
        <dbReference type="Proteomes" id="UP000621856"/>
    </source>
</evidence>
<evidence type="ECO:0000256" key="6">
    <source>
        <dbReference type="ARBA" id="ARBA00023326"/>
    </source>
</evidence>
<dbReference type="InterPro" id="IPR001547">
    <property type="entry name" value="Glyco_hydro_5"/>
</dbReference>
<comment type="similarity">
    <text evidence="1 7">Belongs to the glycosyl hydrolase 5 (cellulase A) family.</text>
</comment>
<dbReference type="Pfam" id="PF00150">
    <property type="entry name" value="Cellulase"/>
    <property type="match status" value="1"/>
</dbReference>
<dbReference type="InterPro" id="IPR017853">
    <property type="entry name" value="GH"/>
</dbReference>
<accession>A0A8J3ES71</accession>
<protein>
    <submittedName>
        <fullName evidence="10">Cellulase</fullName>
    </submittedName>
</protein>
<sequence>MFLRWVLTIAIAAVLTGCSGGGGGGGGGGGTGVAPPPPPPPPPASSGFPDYNPNPIAPDPNGMSSTASEIMDSIAVGWNLGNTLEAIGGETAWGNPETTQALFALVKANGFDAVRLPVSWDQYANQDTAEIQSAWMDRVEEVVGFALAEDLHVVLNIHWDGGWLEENVTAQAEDDVADKQRAFWQQIATRFRDYDERLIFASANEPNVDDAAQMAVLANYHQVFIDAVRDTGGRNAYRVLIVQGPRTDIELTDDLWNQMPVDQAVNKLVMEIHFYTPFQFTLMTEDASWGDMFYFWGENFNSTTNPDRNATWGEEEQVTALFQSMHDRFVTAGIPVIIGEYAAMRRTNLTGDDLDLHLASRDWYLEYVTREAVSMDMTPFYWDAGGLGNFGSGLFDRDNNTVFDDRALDAIMEGAGNTP</sequence>
<dbReference type="AlphaFoldDB" id="A0A8J3ES71"/>
<dbReference type="SUPFAM" id="SSF51445">
    <property type="entry name" value="(Trans)glycosidases"/>
    <property type="match status" value="1"/>
</dbReference>
<dbReference type="Proteomes" id="UP000621856">
    <property type="component" value="Unassembled WGS sequence"/>
</dbReference>
<dbReference type="GO" id="GO:0005576">
    <property type="term" value="C:extracellular region"/>
    <property type="evidence" value="ECO:0007669"/>
    <property type="project" value="TreeGrafter"/>
</dbReference>
<evidence type="ECO:0000256" key="8">
    <source>
        <dbReference type="SAM" id="MobiDB-lite"/>
    </source>
</evidence>
<keyword evidence="4" id="KW-0119">Carbohydrate metabolism</keyword>
<evidence type="ECO:0000259" key="9">
    <source>
        <dbReference type="Pfam" id="PF00150"/>
    </source>
</evidence>
<dbReference type="GO" id="GO:0009986">
    <property type="term" value="C:cell surface"/>
    <property type="evidence" value="ECO:0007669"/>
    <property type="project" value="TreeGrafter"/>
</dbReference>
<feature type="region of interest" description="Disordered" evidence="8">
    <location>
        <begin position="24"/>
        <end position="64"/>
    </location>
</feature>
<evidence type="ECO:0000256" key="2">
    <source>
        <dbReference type="ARBA" id="ARBA00022801"/>
    </source>
</evidence>
<feature type="compositionally biased region" description="Pro residues" evidence="8">
    <location>
        <begin position="34"/>
        <end position="44"/>
    </location>
</feature>
<keyword evidence="5 7" id="KW-0326">Glycosidase</keyword>
<dbReference type="InterPro" id="IPR050386">
    <property type="entry name" value="Glycosyl_hydrolase_5"/>
</dbReference>
<dbReference type="Gene3D" id="3.20.20.80">
    <property type="entry name" value="Glycosidases"/>
    <property type="match status" value="1"/>
</dbReference>
<name>A0A8J3ES71_9PROT</name>
<reference evidence="10" key="2">
    <citation type="submission" date="2020-09" db="EMBL/GenBank/DDBJ databases">
        <authorList>
            <person name="Sun Q."/>
            <person name="Zhou Y."/>
        </authorList>
    </citation>
    <scope>NUCLEOTIDE SEQUENCE</scope>
    <source>
        <strain evidence="10">CGMCC 1.14984</strain>
    </source>
</reference>
<keyword evidence="2 7" id="KW-0378">Hydrolase</keyword>
<gene>
    <name evidence="10" type="ORF">GCM10011355_34600</name>
</gene>
<comment type="caution">
    <text evidence="10">The sequence shown here is derived from an EMBL/GenBank/DDBJ whole genome shotgun (WGS) entry which is preliminary data.</text>
</comment>
<dbReference type="GO" id="GO:0030245">
    <property type="term" value="P:cellulose catabolic process"/>
    <property type="evidence" value="ECO:0007669"/>
    <property type="project" value="UniProtKB-KW"/>
</dbReference>
<evidence type="ECO:0000256" key="1">
    <source>
        <dbReference type="ARBA" id="ARBA00005641"/>
    </source>
</evidence>
<keyword evidence="6" id="KW-0624">Polysaccharide degradation</keyword>
<evidence type="ECO:0000256" key="4">
    <source>
        <dbReference type="ARBA" id="ARBA00023277"/>
    </source>
</evidence>
<dbReference type="RefSeq" id="WP_205967560.1">
    <property type="nucleotide sequence ID" value="NZ_BMGZ01000006.1"/>
</dbReference>
<reference evidence="10" key="1">
    <citation type="journal article" date="2014" name="Int. J. Syst. Evol. Microbiol.">
        <title>Complete genome sequence of Corynebacterium casei LMG S-19264T (=DSM 44701T), isolated from a smear-ripened cheese.</title>
        <authorList>
            <consortium name="US DOE Joint Genome Institute (JGI-PGF)"/>
            <person name="Walter F."/>
            <person name="Albersmeier A."/>
            <person name="Kalinowski J."/>
            <person name="Ruckert C."/>
        </authorList>
    </citation>
    <scope>NUCLEOTIDE SEQUENCE</scope>
    <source>
        <strain evidence="10">CGMCC 1.14984</strain>
    </source>
</reference>
<evidence type="ECO:0000256" key="3">
    <source>
        <dbReference type="ARBA" id="ARBA00023001"/>
    </source>
</evidence>
<feature type="domain" description="Glycoside hydrolase family 5" evidence="9">
    <location>
        <begin position="84"/>
        <end position="384"/>
    </location>
</feature>
<dbReference type="EMBL" id="BMGZ01000006">
    <property type="protein sequence ID" value="GGI02187.1"/>
    <property type="molecule type" value="Genomic_DNA"/>
</dbReference>
<evidence type="ECO:0000256" key="5">
    <source>
        <dbReference type="ARBA" id="ARBA00023295"/>
    </source>
</evidence>
<dbReference type="PANTHER" id="PTHR31297">
    <property type="entry name" value="GLUCAN ENDO-1,6-BETA-GLUCOSIDASE B"/>
    <property type="match status" value="1"/>
</dbReference>
<organism evidence="10 11">
    <name type="scientific">Aquisalinus luteolus</name>
    <dbReference type="NCBI Taxonomy" id="1566827"/>
    <lineage>
        <taxon>Bacteria</taxon>
        <taxon>Pseudomonadati</taxon>
        <taxon>Pseudomonadota</taxon>
        <taxon>Alphaproteobacteria</taxon>
        <taxon>Parvularculales</taxon>
        <taxon>Parvularculaceae</taxon>
        <taxon>Aquisalinus</taxon>
    </lineage>
</organism>
<dbReference type="PANTHER" id="PTHR31297:SF41">
    <property type="entry name" value="ENDOGLUCANASE, PUTATIVE (AFU_ORTHOLOGUE AFUA_5G01830)-RELATED"/>
    <property type="match status" value="1"/>
</dbReference>
<keyword evidence="3" id="KW-0136">Cellulose degradation</keyword>
<dbReference type="GO" id="GO:0008422">
    <property type="term" value="F:beta-glucosidase activity"/>
    <property type="evidence" value="ECO:0007669"/>
    <property type="project" value="TreeGrafter"/>
</dbReference>
<dbReference type="PROSITE" id="PS51257">
    <property type="entry name" value="PROKAR_LIPOPROTEIN"/>
    <property type="match status" value="1"/>
</dbReference>
<evidence type="ECO:0000256" key="7">
    <source>
        <dbReference type="RuleBase" id="RU361153"/>
    </source>
</evidence>